<dbReference type="Pfam" id="PF03916">
    <property type="entry name" value="NrfD"/>
    <property type="match status" value="1"/>
</dbReference>
<name>A0A9X1W1I2_9GAMM</name>
<feature type="transmembrane region" description="Helical" evidence="7">
    <location>
        <begin position="339"/>
        <end position="359"/>
    </location>
</feature>
<accession>A0A9X1W1I2</accession>
<feature type="transmembrane region" description="Helical" evidence="7">
    <location>
        <begin position="257"/>
        <end position="277"/>
    </location>
</feature>
<keyword evidence="9" id="KW-1185">Reference proteome</keyword>
<comment type="caution">
    <text evidence="8">The sequence shown here is derived from an EMBL/GenBank/DDBJ whole genome shotgun (WGS) entry which is preliminary data.</text>
</comment>
<feature type="transmembrane region" description="Helical" evidence="7">
    <location>
        <begin position="79"/>
        <end position="98"/>
    </location>
</feature>
<organism evidence="8 9">
    <name type="scientific">Stutzerimonas marianensis</name>
    <dbReference type="NCBI Taxonomy" id="2929513"/>
    <lineage>
        <taxon>Bacteria</taxon>
        <taxon>Pseudomonadati</taxon>
        <taxon>Pseudomonadota</taxon>
        <taxon>Gammaproteobacteria</taxon>
        <taxon>Pseudomonadales</taxon>
        <taxon>Pseudomonadaceae</taxon>
        <taxon>Stutzerimonas</taxon>
    </lineage>
</organism>
<dbReference type="PANTHER" id="PTHR43044:SF2">
    <property type="entry name" value="POLYSULPHIDE REDUCTASE NRFD"/>
    <property type="match status" value="1"/>
</dbReference>
<dbReference type="Proteomes" id="UP001139682">
    <property type="component" value="Unassembled WGS sequence"/>
</dbReference>
<evidence type="ECO:0000256" key="4">
    <source>
        <dbReference type="ARBA" id="ARBA00022692"/>
    </source>
</evidence>
<dbReference type="EMBL" id="JALGRD010000003">
    <property type="protein sequence ID" value="MCJ0972927.1"/>
    <property type="molecule type" value="Genomic_DNA"/>
</dbReference>
<dbReference type="AlphaFoldDB" id="A0A9X1W1I2"/>
<sequence>MADTPHFLPRDMPLGAVSEQVLDLPGHFDRYRRAWWVLFSVSCLLLGVFVAAAAVVLAKGVGVWGNNVPVNWGFAILNYMWWLGIGHAGTFISALLLLLNRPWRNSLNRLAELMTLMAVICAGIFPILHLGRPWLFYWTAPYPNTLELWPQFKSPTAWDFFAVLGYLGVSLLFLYVGAIPDFASARDRARKRHYQYFYGLLALGWRGAASHWSHWRRTYRFIAILAVPLVFSVSSGYSFLLDLSLEAGWHSTVFPPYFVAGAVFSGFAMVIVIALGLRRFFGWHHLITDRHLDKLGLLLLATGWMTGYGYFAEPFIAFYSGKEHEILVTMNRITGPTAWSFWAAIILNLVVLQALWWPAIRRNGRAMLLIALGVLAGMWCERYMLIIQPPTRDFLVSSWQAYSPSFWDWALFVGTFGLFMVPFSLFMRFLPMISTFELKEVLHRHRGGAHE</sequence>
<evidence type="ECO:0000256" key="2">
    <source>
        <dbReference type="ARBA" id="ARBA00008929"/>
    </source>
</evidence>
<feature type="transmembrane region" description="Helical" evidence="7">
    <location>
        <begin position="110"/>
        <end position="128"/>
    </location>
</feature>
<feature type="transmembrane region" description="Helical" evidence="7">
    <location>
        <begin position="34"/>
        <end position="59"/>
    </location>
</feature>
<feature type="transmembrane region" description="Helical" evidence="7">
    <location>
        <begin position="406"/>
        <end position="430"/>
    </location>
</feature>
<comment type="similarity">
    <text evidence="2">Belongs to the NrfD family.</text>
</comment>
<feature type="transmembrane region" description="Helical" evidence="7">
    <location>
        <begin position="366"/>
        <end position="386"/>
    </location>
</feature>
<comment type="subcellular location">
    <subcellularLocation>
        <location evidence="1">Cell membrane</location>
        <topology evidence="1">Multi-pass membrane protein</topology>
    </subcellularLocation>
</comment>
<reference evidence="8" key="1">
    <citation type="submission" date="2022-03" db="EMBL/GenBank/DDBJ databases">
        <title>Pseudomonas marianensis sp. nov., a marine bacterium isolated from deep-sea sediments of the Mariana Trench.</title>
        <authorList>
            <person name="Wei Y."/>
        </authorList>
    </citation>
    <scope>NUCLEOTIDE SEQUENCE</scope>
    <source>
        <strain evidence="8">PS1</strain>
    </source>
</reference>
<evidence type="ECO:0000256" key="5">
    <source>
        <dbReference type="ARBA" id="ARBA00022989"/>
    </source>
</evidence>
<keyword evidence="3" id="KW-1003">Cell membrane</keyword>
<evidence type="ECO:0000256" key="3">
    <source>
        <dbReference type="ARBA" id="ARBA00022475"/>
    </source>
</evidence>
<keyword evidence="4 7" id="KW-0812">Transmembrane</keyword>
<keyword evidence="5 7" id="KW-1133">Transmembrane helix</keyword>
<evidence type="ECO:0000313" key="8">
    <source>
        <dbReference type="EMBL" id="MCJ0972927.1"/>
    </source>
</evidence>
<dbReference type="PANTHER" id="PTHR43044">
    <property type="match status" value="1"/>
</dbReference>
<feature type="transmembrane region" description="Helical" evidence="7">
    <location>
        <begin position="160"/>
        <end position="183"/>
    </location>
</feature>
<feature type="transmembrane region" description="Helical" evidence="7">
    <location>
        <begin position="297"/>
        <end position="319"/>
    </location>
</feature>
<dbReference type="RefSeq" id="WP_243605106.1">
    <property type="nucleotide sequence ID" value="NZ_JALGRD010000003.1"/>
</dbReference>
<evidence type="ECO:0000256" key="7">
    <source>
        <dbReference type="SAM" id="Phobius"/>
    </source>
</evidence>
<dbReference type="GO" id="GO:0005886">
    <property type="term" value="C:plasma membrane"/>
    <property type="evidence" value="ECO:0007669"/>
    <property type="project" value="UniProtKB-SubCell"/>
</dbReference>
<evidence type="ECO:0000256" key="1">
    <source>
        <dbReference type="ARBA" id="ARBA00004651"/>
    </source>
</evidence>
<gene>
    <name evidence="8" type="primary">nrfD</name>
    <name evidence="8" type="ORF">MST27_06055</name>
</gene>
<evidence type="ECO:0000256" key="6">
    <source>
        <dbReference type="ARBA" id="ARBA00023136"/>
    </source>
</evidence>
<dbReference type="InterPro" id="IPR005614">
    <property type="entry name" value="NrfD-like"/>
</dbReference>
<proteinExistence type="inferred from homology"/>
<feature type="transmembrane region" description="Helical" evidence="7">
    <location>
        <begin position="219"/>
        <end position="237"/>
    </location>
</feature>
<protein>
    <submittedName>
        <fullName evidence="8">Polysulfide reductase NrfD</fullName>
    </submittedName>
</protein>
<evidence type="ECO:0000313" key="9">
    <source>
        <dbReference type="Proteomes" id="UP001139682"/>
    </source>
</evidence>
<keyword evidence="6 7" id="KW-0472">Membrane</keyword>